<dbReference type="AlphaFoldDB" id="A0A494VJ93"/>
<dbReference type="EMBL" id="CP032869">
    <property type="protein sequence ID" value="AYL95066.1"/>
    <property type="molecule type" value="Genomic_DNA"/>
</dbReference>
<gene>
    <name evidence="1" type="ORF">HYN43_007040</name>
</gene>
<dbReference type="Proteomes" id="UP000270046">
    <property type="component" value="Chromosome"/>
</dbReference>
<evidence type="ECO:0000313" key="1">
    <source>
        <dbReference type="EMBL" id="AYL95066.1"/>
    </source>
</evidence>
<sequence length="67" mass="7806">MDYLIFTQSKIIKISTSQLLNIDHNDINHKKSQKTQNTATKNMIYIKKQIHKSKTMARTSIQNTKSI</sequence>
<protein>
    <submittedName>
        <fullName evidence="1">Uncharacterized protein</fullName>
    </submittedName>
</protein>
<name>A0A494VJ93_9SPHI</name>
<keyword evidence="2" id="KW-1185">Reference proteome</keyword>
<proteinExistence type="predicted"/>
<reference evidence="1 2" key="1">
    <citation type="submission" date="2018-10" db="EMBL/GenBank/DDBJ databases">
        <title>Genome sequencing of Mucilaginibacter sp. HYN0043.</title>
        <authorList>
            <person name="Kim M."/>
            <person name="Yi H."/>
        </authorList>
    </citation>
    <scope>NUCLEOTIDE SEQUENCE [LARGE SCALE GENOMIC DNA]</scope>
    <source>
        <strain evidence="1 2">HYN0043</strain>
    </source>
</reference>
<accession>A0A494VJ93</accession>
<organism evidence="1 2">
    <name type="scientific">Mucilaginibacter celer</name>
    <dbReference type="NCBI Taxonomy" id="2305508"/>
    <lineage>
        <taxon>Bacteria</taxon>
        <taxon>Pseudomonadati</taxon>
        <taxon>Bacteroidota</taxon>
        <taxon>Sphingobacteriia</taxon>
        <taxon>Sphingobacteriales</taxon>
        <taxon>Sphingobacteriaceae</taxon>
        <taxon>Mucilaginibacter</taxon>
    </lineage>
</organism>
<dbReference type="KEGG" id="muh:HYN43_007040"/>
<evidence type="ECO:0000313" key="2">
    <source>
        <dbReference type="Proteomes" id="UP000270046"/>
    </source>
</evidence>